<name>A0A3E5GI70_9FIRM</name>
<evidence type="ECO:0000313" key="5">
    <source>
        <dbReference type="EMBL" id="VUX19499.1"/>
    </source>
</evidence>
<dbReference type="RefSeq" id="WP_006426619.1">
    <property type="nucleotide sequence ID" value="NZ_CABHNM010000062.1"/>
</dbReference>
<dbReference type="GeneID" id="93136775"/>
<dbReference type="Proteomes" id="UP000398619">
    <property type="component" value="Unassembled WGS sequence"/>
</dbReference>
<reference evidence="4 6" key="1">
    <citation type="submission" date="2018-08" db="EMBL/GenBank/DDBJ databases">
        <title>A genome reference for cultivated species of the human gut microbiota.</title>
        <authorList>
            <person name="Zou Y."/>
            <person name="Xue W."/>
            <person name="Luo G."/>
        </authorList>
    </citation>
    <scope>NUCLEOTIDE SEQUENCE [LARGE SCALE GENOMIC DNA]</scope>
    <source>
        <strain evidence="4 6">OM02-16</strain>
    </source>
</reference>
<dbReference type="InterPro" id="IPR031107">
    <property type="entry name" value="Small_HSP"/>
</dbReference>
<comment type="similarity">
    <text evidence="1 2">Belongs to the small heat shock protein (HSP20) family.</text>
</comment>
<evidence type="ECO:0000313" key="4">
    <source>
        <dbReference type="EMBL" id="RGO34619.1"/>
    </source>
</evidence>
<evidence type="ECO:0000313" key="7">
    <source>
        <dbReference type="Proteomes" id="UP000398619"/>
    </source>
</evidence>
<dbReference type="Gene3D" id="2.60.40.790">
    <property type="match status" value="1"/>
</dbReference>
<protein>
    <submittedName>
        <fullName evidence="4">Hsp20/alpha crystallin family protein</fullName>
    </submittedName>
    <submittedName>
        <fullName evidence="5">Putative Hsp20 family chaperone</fullName>
    </submittedName>
</protein>
<dbReference type="InterPro" id="IPR008978">
    <property type="entry name" value="HSP20-like_chaperone"/>
</dbReference>
<evidence type="ECO:0000259" key="3">
    <source>
        <dbReference type="PROSITE" id="PS01031"/>
    </source>
</evidence>
<feature type="domain" description="SHSP" evidence="3">
    <location>
        <begin position="24"/>
        <end position="140"/>
    </location>
</feature>
<dbReference type="Pfam" id="PF00011">
    <property type="entry name" value="HSP20"/>
    <property type="match status" value="1"/>
</dbReference>
<sequence>MLMPSIFGENLFDDFFDYPFVKNEAESNGLMKTDVKDTEHGYEITMNLPGVKKEDVKAALKDGYLTISATSDSKKEEKNDKGQYIRRERYTGSCSRSFYVGDAVTEEDIKAKFENGTLKMLVPKKEEQKAVENKKYIAIEG</sequence>
<dbReference type="SUPFAM" id="SSF49764">
    <property type="entry name" value="HSP20-like chaperones"/>
    <property type="match status" value="1"/>
</dbReference>
<dbReference type="CDD" id="cd06471">
    <property type="entry name" value="ACD_LpsHSP_like"/>
    <property type="match status" value="1"/>
</dbReference>
<evidence type="ECO:0000313" key="6">
    <source>
        <dbReference type="Proteomes" id="UP000261285"/>
    </source>
</evidence>
<gene>
    <name evidence="5" type="ORF">DLSSTS7063_02627</name>
    <name evidence="4" type="ORF">DXB16_03790</name>
</gene>
<dbReference type="EMBL" id="CABHNM010000062">
    <property type="protein sequence ID" value="VUX19499.1"/>
    <property type="molecule type" value="Genomic_DNA"/>
</dbReference>
<dbReference type="PROSITE" id="PS01031">
    <property type="entry name" value="SHSP"/>
    <property type="match status" value="1"/>
</dbReference>
<reference evidence="5 7" key="2">
    <citation type="submission" date="2019-07" db="EMBL/GenBank/DDBJ databases">
        <authorList>
            <person name="Hibberd C M."/>
            <person name="Gehrig L. J."/>
            <person name="Chang H.-W."/>
            <person name="Venkatesh S."/>
        </authorList>
    </citation>
    <scope>NUCLEOTIDE SEQUENCE [LARGE SCALE GENOMIC DNA]</scope>
    <source>
        <strain evidence="5">Dorea_longicatena_SSTS_Bg7063</strain>
    </source>
</reference>
<evidence type="ECO:0000256" key="1">
    <source>
        <dbReference type="PROSITE-ProRule" id="PRU00285"/>
    </source>
</evidence>
<accession>A0A3E5GI70</accession>
<proteinExistence type="inferred from homology"/>
<dbReference type="EMBL" id="QSVN01000002">
    <property type="protein sequence ID" value="RGO34619.1"/>
    <property type="molecule type" value="Genomic_DNA"/>
</dbReference>
<dbReference type="InterPro" id="IPR002068">
    <property type="entry name" value="A-crystallin/Hsp20_dom"/>
</dbReference>
<evidence type="ECO:0000256" key="2">
    <source>
        <dbReference type="RuleBase" id="RU003616"/>
    </source>
</evidence>
<organism evidence="4 6">
    <name type="scientific">Dorea longicatena</name>
    <dbReference type="NCBI Taxonomy" id="88431"/>
    <lineage>
        <taxon>Bacteria</taxon>
        <taxon>Bacillati</taxon>
        <taxon>Bacillota</taxon>
        <taxon>Clostridia</taxon>
        <taxon>Lachnospirales</taxon>
        <taxon>Lachnospiraceae</taxon>
        <taxon>Dorea</taxon>
    </lineage>
</organism>
<dbReference type="AlphaFoldDB" id="A0A3E5GI70"/>
<dbReference type="PANTHER" id="PTHR11527">
    <property type="entry name" value="HEAT-SHOCK PROTEIN 20 FAMILY MEMBER"/>
    <property type="match status" value="1"/>
</dbReference>
<dbReference type="Proteomes" id="UP000261285">
    <property type="component" value="Unassembled WGS sequence"/>
</dbReference>